<dbReference type="AlphaFoldDB" id="A0A6J4V474"/>
<feature type="compositionally biased region" description="Basic residues" evidence="1">
    <location>
        <begin position="110"/>
        <end position="122"/>
    </location>
</feature>
<organism evidence="2">
    <name type="scientific">uncultured Thermomicrobiales bacterium</name>
    <dbReference type="NCBI Taxonomy" id="1645740"/>
    <lineage>
        <taxon>Bacteria</taxon>
        <taxon>Pseudomonadati</taxon>
        <taxon>Thermomicrobiota</taxon>
        <taxon>Thermomicrobia</taxon>
        <taxon>Thermomicrobiales</taxon>
        <taxon>environmental samples</taxon>
    </lineage>
</organism>
<feature type="non-terminal residue" evidence="2">
    <location>
        <position position="345"/>
    </location>
</feature>
<gene>
    <name evidence="2" type="ORF">AVDCRST_MAG18-1485</name>
</gene>
<protein>
    <submittedName>
        <fullName evidence="2">Mobile element protein</fullName>
    </submittedName>
</protein>
<dbReference type="EMBL" id="CADCWN010000109">
    <property type="protein sequence ID" value="CAA9566017.1"/>
    <property type="molecule type" value="Genomic_DNA"/>
</dbReference>
<feature type="compositionally biased region" description="Low complexity" evidence="1">
    <location>
        <begin position="39"/>
        <end position="51"/>
    </location>
</feature>
<reference evidence="2" key="1">
    <citation type="submission" date="2020-02" db="EMBL/GenBank/DDBJ databases">
        <authorList>
            <person name="Meier V. D."/>
        </authorList>
    </citation>
    <scope>NUCLEOTIDE SEQUENCE</scope>
    <source>
        <strain evidence="2">AVDCRST_MAG18</strain>
    </source>
</reference>
<sequence length="345" mass="35630">GGHGQGIPVVRGHRHRDRDLHRVLARAGGHANRAAHLRPGAAGLRGAPAAARPRRRIATAGARRAGGHGHLLGGPRRDPARGGLPGGGGQPAPGAPLRQGPIAPGEDRRARRARPCPVRRRAPSGSLGTAAVRLPRGAAAAGGAGWPPGDARPGAPPAPRPPPMACGGRGGPPAPRRADRRPGPPGRQPRQGDRCGARPECVGGVAHLPDECTGDRPGHRGLAPGRHAQLHALRGAGGARRLRRAGPDAARVGPERPRPAGDRPRRERPPAHRAVHGHAQRHPAQSRDQGLLPAPARGGQADESRPLRRRPEAAAPGLGTRQHAAAFRPGPQTTTTRYLARASGL</sequence>
<feature type="compositionally biased region" description="Basic residues" evidence="1">
    <location>
        <begin position="271"/>
        <end position="281"/>
    </location>
</feature>
<feature type="non-terminal residue" evidence="2">
    <location>
        <position position="1"/>
    </location>
</feature>
<name>A0A6J4V474_9BACT</name>
<feature type="compositionally biased region" description="Basic and acidic residues" evidence="1">
    <location>
        <begin position="208"/>
        <end position="218"/>
    </location>
</feature>
<accession>A0A6J4V474</accession>
<evidence type="ECO:0000256" key="1">
    <source>
        <dbReference type="SAM" id="MobiDB-lite"/>
    </source>
</evidence>
<feature type="compositionally biased region" description="Pro residues" evidence="1">
    <location>
        <begin position="154"/>
        <end position="164"/>
    </location>
</feature>
<proteinExistence type="predicted"/>
<evidence type="ECO:0000313" key="2">
    <source>
        <dbReference type="EMBL" id="CAA9566017.1"/>
    </source>
</evidence>
<feature type="compositionally biased region" description="Basic and acidic residues" evidence="1">
    <location>
        <begin position="300"/>
        <end position="312"/>
    </location>
</feature>
<feature type="region of interest" description="Disordered" evidence="1">
    <location>
        <begin position="39"/>
        <end position="345"/>
    </location>
</feature>
<feature type="compositionally biased region" description="Basic and acidic residues" evidence="1">
    <location>
        <begin position="253"/>
        <end position="270"/>
    </location>
</feature>